<dbReference type="SUPFAM" id="SSF47459">
    <property type="entry name" value="HLH, helix-loop-helix DNA-binding domain"/>
    <property type="match status" value="1"/>
</dbReference>
<dbReference type="PROSITE" id="PS50888">
    <property type="entry name" value="BHLH"/>
    <property type="match status" value="1"/>
</dbReference>
<dbReference type="InterPro" id="IPR036638">
    <property type="entry name" value="HLH_DNA-bd_sf"/>
</dbReference>
<keyword evidence="1" id="KW-0175">Coiled coil</keyword>
<evidence type="ECO:0000256" key="1">
    <source>
        <dbReference type="SAM" id="Coils"/>
    </source>
</evidence>
<reference evidence="3" key="2">
    <citation type="submission" date="2011-02" db="EMBL/GenBank/DDBJ databases">
        <authorList>
            <person name="MacLean D."/>
        </authorList>
    </citation>
    <scope>NUCLEOTIDE SEQUENCE</scope>
</reference>
<name>F0WN56_9STRA</name>
<protein>
    <submittedName>
        <fullName evidence="3">Uncharacterized protein AlNc14C166G7889</fullName>
    </submittedName>
</protein>
<reference evidence="3" key="1">
    <citation type="journal article" date="2011" name="PLoS Biol.">
        <title>Gene gain and loss during evolution of obligate parasitism in the white rust pathogen of Arabidopsis thaliana.</title>
        <authorList>
            <person name="Kemen E."/>
            <person name="Gardiner A."/>
            <person name="Schultz-Larsen T."/>
            <person name="Kemen A.C."/>
            <person name="Balmuth A.L."/>
            <person name="Robert-Seilaniantz A."/>
            <person name="Bailey K."/>
            <person name="Holub E."/>
            <person name="Studholme D.J."/>
            <person name="Maclean D."/>
            <person name="Jones J.D."/>
        </authorList>
    </citation>
    <scope>NUCLEOTIDE SEQUENCE</scope>
</reference>
<organism evidence="3">
    <name type="scientific">Albugo laibachii Nc14</name>
    <dbReference type="NCBI Taxonomy" id="890382"/>
    <lineage>
        <taxon>Eukaryota</taxon>
        <taxon>Sar</taxon>
        <taxon>Stramenopiles</taxon>
        <taxon>Oomycota</taxon>
        <taxon>Peronosporomycetes</taxon>
        <taxon>Albuginales</taxon>
        <taxon>Albuginaceae</taxon>
        <taxon>Albugo</taxon>
    </lineage>
</organism>
<dbReference type="InterPro" id="IPR011598">
    <property type="entry name" value="bHLH_dom"/>
</dbReference>
<sequence>MNDFDNVDFLSLPIEELGEYLVQNEVEDGWKHLSLEYTEEEYDSSSIVDEAKRRCELDLLFTSGSDMNGLESELEKLSYEHADPFLADGNIVQEFNCVVDYGVIPHQSKINQYQSSAGACTDQNADCNDCLNNLSSSKQRHQSQSARCALLPKAPKRSFEAMVECNSEVCFPIRSSETLAFLTEDKHSQKADNMTDSSKFVPPENSIVQEDRGFRKKSREKIRRQEVKIRFDELIELLGVCPRMHKSSILKEAVLQIKMLRRENRDLQRECQHLKGNYQRIATSMHHYQLGSIPAHPQAQCLYNPWLTPNEPWQQPSTSSSEVLKMYMPSAQYPPGSNLAEAPIQQVSTTPGLTLGKKI</sequence>
<accession>F0WN56</accession>
<dbReference type="Gene3D" id="4.10.280.10">
    <property type="entry name" value="Helix-loop-helix DNA-binding domain"/>
    <property type="match status" value="1"/>
</dbReference>
<dbReference type="AlphaFoldDB" id="F0WN56"/>
<feature type="domain" description="BHLH" evidence="2">
    <location>
        <begin position="211"/>
        <end position="260"/>
    </location>
</feature>
<proteinExistence type="predicted"/>
<gene>
    <name evidence="3" type="primary">AlNc14C166G7889</name>
    <name evidence="3" type="ORF">ALNC14_088880</name>
</gene>
<dbReference type="EMBL" id="FR824211">
    <property type="protein sequence ID" value="CCA22745.1"/>
    <property type="molecule type" value="Genomic_DNA"/>
</dbReference>
<dbReference type="HOGENOM" id="CLU_710745_0_0_1"/>
<dbReference type="GO" id="GO:0046983">
    <property type="term" value="F:protein dimerization activity"/>
    <property type="evidence" value="ECO:0007669"/>
    <property type="project" value="InterPro"/>
</dbReference>
<dbReference type="SMART" id="SM00353">
    <property type="entry name" value="HLH"/>
    <property type="match status" value="1"/>
</dbReference>
<feature type="coiled-coil region" evidence="1">
    <location>
        <begin position="250"/>
        <end position="277"/>
    </location>
</feature>
<evidence type="ECO:0000313" key="3">
    <source>
        <dbReference type="EMBL" id="CCA22745.1"/>
    </source>
</evidence>
<evidence type="ECO:0000259" key="2">
    <source>
        <dbReference type="PROSITE" id="PS50888"/>
    </source>
</evidence>